<dbReference type="Pfam" id="PF01370">
    <property type="entry name" value="Epimerase"/>
    <property type="match status" value="1"/>
</dbReference>
<dbReference type="AlphaFoldDB" id="A0A0G9HGC9"/>
<dbReference type="PANTHER" id="PTHR43000">
    <property type="entry name" value="DTDP-D-GLUCOSE 4,6-DEHYDRATASE-RELATED"/>
    <property type="match status" value="1"/>
</dbReference>
<name>A0A0G9HGC9_9GAMM</name>
<dbReference type="PATRIC" id="fig|1440763.5.peg.403"/>
<protein>
    <submittedName>
        <fullName evidence="3">Uncharacterized protein</fullName>
    </submittedName>
</protein>
<evidence type="ECO:0000256" key="1">
    <source>
        <dbReference type="ARBA" id="ARBA00005125"/>
    </source>
</evidence>
<dbReference type="EMBL" id="CP017480">
    <property type="protein sequence ID" value="APG04722.1"/>
    <property type="molecule type" value="Genomic_DNA"/>
</dbReference>
<dbReference type="InterPro" id="IPR036291">
    <property type="entry name" value="NAD(P)-bd_dom_sf"/>
</dbReference>
<dbReference type="RefSeq" id="WP_046966395.1">
    <property type="nucleotide sequence ID" value="NZ_JPLB01000013.1"/>
</dbReference>
<gene>
    <name evidence="3" type="ORF">BJI69_12995</name>
</gene>
<proteinExistence type="inferred from homology"/>
<sequence>MITRTWLVVGAGGFIGGHLVRALVTSGDRVIALSPRALPPGDSTTWVDATTVTGDALASWFESSDGVIWLAGSSTPSSSAGRPLAELDSNLRPLLNLIQASIGAPARRVVYLSTGGAIYGDVEVRDATEQARLEPKSFYSAGKLAAEAFLSAWSHEGDHDITVLRPSNVYGPGQPFRSGFGIVPTAFHAVQTGNPIFVRGDGTAVRDYLFVDDLVSLVIKALSKSISPGFRTINASSHVPVSLNTLLDLIGDILGKAVPREYHDARAFDVHRIVLDNALARDAFDWVPRTDLRDGLERTWRAAR</sequence>
<comment type="similarity">
    <text evidence="2">Belongs to the NAD(P)-dependent epimerase/dehydratase family.</text>
</comment>
<dbReference type="STRING" id="1440763.BJI69_12995"/>
<evidence type="ECO:0000313" key="3">
    <source>
        <dbReference type="EMBL" id="APG04722.1"/>
    </source>
</evidence>
<dbReference type="Proteomes" id="UP000182987">
    <property type="component" value="Chromosome"/>
</dbReference>
<dbReference type="SUPFAM" id="SSF51735">
    <property type="entry name" value="NAD(P)-binding Rossmann-fold domains"/>
    <property type="match status" value="1"/>
</dbReference>
<organism evidence="3 4">
    <name type="scientific">Luteibacter rhizovicinus DSM 16549</name>
    <dbReference type="NCBI Taxonomy" id="1440763"/>
    <lineage>
        <taxon>Bacteria</taxon>
        <taxon>Pseudomonadati</taxon>
        <taxon>Pseudomonadota</taxon>
        <taxon>Gammaproteobacteria</taxon>
        <taxon>Lysobacterales</taxon>
        <taxon>Rhodanobacteraceae</taxon>
        <taxon>Luteibacter</taxon>
    </lineage>
</organism>
<dbReference type="KEGG" id="lrz:BJI69_12995"/>
<dbReference type="Gene3D" id="3.40.50.720">
    <property type="entry name" value="NAD(P)-binding Rossmann-like Domain"/>
    <property type="match status" value="1"/>
</dbReference>
<accession>A0A0G9HGC9</accession>
<evidence type="ECO:0000313" key="4">
    <source>
        <dbReference type="Proteomes" id="UP000182987"/>
    </source>
</evidence>
<evidence type="ECO:0000256" key="2">
    <source>
        <dbReference type="ARBA" id="ARBA00007637"/>
    </source>
</evidence>
<keyword evidence="4" id="KW-1185">Reference proteome</keyword>
<dbReference type="InterPro" id="IPR001509">
    <property type="entry name" value="Epimerase_deHydtase"/>
</dbReference>
<reference evidence="4" key="1">
    <citation type="submission" date="2016-09" db="EMBL/GenBank/DDBJ databases">
        <authorList>
            <person name="Lysoe E."/>
        </authorList>
    </citation>
    <scope>NUCLEOTIDE SEQUENCE [LARGE SCALE GENOMIC DNA]</scope>
    <source>
        <strain evidence="4">LJ96T</strain>
    </source>
</reference>
<comment type="pathway">
    <text evidence="1">Bacterial outer membrane biogenesis; LPS O-antigen biosynthesis.</text>
</comment>